<reference evidence="1" key="1">
    <citation type="submission" date="2022-11" db="EMBL/GenBank/DDBJ databases">
        <title>Draft genome sequences of strains of Pseudomonas imrae sp. nov.</title>
        <authorList>
            <person name="Salva Serra F."/>
            <person name="Nimje P."/>
            <person name="Moore E.R.B."/>
            <person name="Marathe N.P."/>
        </authorList>
    </citation>
    <scope>NUCLEOTIDE SEQUENCE</scope>
    <source>
        <strain evidence="1">15FMM2</strain>
    </source>
</reference>
<evidence type="ECO:0000313" key="2">
    <source>
        <dbReference type="Proteomes" id="UP001637618"/>
    </source>
</evidence>
<keyword evidence="2" id="KW-1185">Reference proteome</keyword>
<name>A0ACC7PCR1_9PSED</name>
<dbReference type="Proteomes" id="UP001637618">
    <property type="component" value="Unassembled WGS sequence"/>
</dbReference>
<protein>
    <submittedName>
        <fullName evidence="1">Uncharacterized protein</fullName>
    </submittedName>
</protein>
<dbReference type="EMBL" id="JAPEQY010000006">
    <property type="protein sequence ID" value="MFO2477800.1"/>
    <property type="molecule type" value="Genomic_DNA"/>
</dbReference>
<proteinExistence type="predicted"/>
<sequence>MAKKIPAQSVSSSRAARASAPRSGDVAELPYPIIEYAANNSVLYPIDAKAGTKATIAFDGMGSTPITLYWGIKKTEGGGSDLPVFEPIQTTGGADGSVEVDIPWEYVSTCIGHTVLIWYTATQGGQLRQSLVLELEIQHIREADLQGALPVFVHSELEWNTWWLDMHTFQGDETIRVKAWPMIQAGQRLFVTVAGDQHQVPYQFTWVAFDHVVTSAETDPEHVFEFKLSRGWMSRRADYSALTTHMGVIWDQTAPLLPKPDDPAHENPLPINAQDFHLRTTTLLRVDPALDLPPPHLKEAVECGTEGWCVNPVNTVNGGHIVIVYNGMYKGDIVCPKFEGTPGRGSPALECRTVQEGEIRLEFPVPASAISANFGAPITLSYTVSYNGTGPWLSPPGVVNVLDISGLPTPTVEQATGKTLDLNTFSGDADAAVIRWPYIELEQACWLWVTGELEDGTAYSFEVLEGEPVSAQWLASGVNTPLPREELQRLADCRPFQVHFAVNFNGLADKASAKAFPVLSLGIVHEDLVLGAPTVREAVGADLTIWNARHGLTVRVAYERISPHHTINVQWVKADGSSLLLAPKPGNSDPGYVDFAVSREAVIHGAGKTILISYTVSSACKLATSKLLALNISEPVRLPMLVVPQATNGILDLRTFDGDADITVYDENYESAWWFALVGQRVWLRGSGKLENGDAYTINVYLGKVVTVDEVNAGLAGILKRAELELLEDSSALTFTCKVTTDGSTHESEAIEFPLLTLEITKPYKDLTNFDNRDWRGWTRGSGAPDSRDLSLEPQADGFALKNYTYSARNIGPIVQRTFSDLEYGRQYQFSVRVRRYNGANPTPKLSLRKNSVRQTDIKELIDLNWYTLSFIFVADATAVLLEVYSHEEDARRTGNDYLMDDFLIMEI</sequence>
<accession>A0ACC7PCR1</accession>
<organism evidence="1 2">
    <name type="scientific">Pseudomonas imrae</name>
    <dbReference type="NCBI Taxonomy" id="2992837"/>
    <lineage>
        <taxon>Bacteria</taxon>
        <taxon>Pseudomonadati</taxon>
        <taxon>Pseudomonadota</taxon>
        <taxon>Gammaproteobacteria</taxon>
        <taxon>Pseudomonadales</taxon>
        <taxon>Pseudomonadaceae</taxon>
        <taxon>Pseudomonas</taxon>
    </lineage>
</organism>
<gene>
    <name evidence="1" type="ORF">OOJ96_10320</name>
</gene>
<comment type="caution">
    <text evidence="1">The sequence shown here is derived from an EMBL/GenBank/DDBJ whole genome shotgun (WGS) entry which is preliminary data.</text>
</comment>
<evidence type="ECO:0000313" key="1">
    <source>
        <dbReference type="EMBL" id="MFO2477800.1"/>
    </source>
</evidence>